<dbReference type="Proteomes" id="UP000016088">
    <property type="component" value="Unassembled WGS sequence"/>
</dbReference>
<protein>
    <submittedName>
        <fullName evidence="3">Asteroid</fullName>
    </submittedName>
</protein>
<dbReference type="SUPFAM" id="SSF88723">
    <property type="entry name" value="PIN domain-like"/>
    <property type="match status" value="1"/>
</dbReference>
<dbReference type="PANTHER" id="PTHR15665">
    <property type="entry name" value="ASTEROID PROTEIN"/>
    <property type="match status" value="1"/>
</dbReference>
<dbReference type="OrthoDB" id="5297549at2759"/>
<reference evidence="3 4" key="1">
    <citation type="journal article" date="2011" name="Science">
        <title>Comparative functional genomics of the fission yeasts.</title>
        <authorList>
            <person name="Rhind N."/>
            <person name="Chen Z."/>
            <person name="Yassour M."/>
            <person name="Thompson D.A."/>
            <person name="Haas B.J."/>
            <person name="Habib N."/>
            <person name="Wapinski I."/>
            <person name="Roy S."/>
            <person name="Lin M.F."/>
            <person name="Heiman D.I."/>
            <person name="Young S.K."/>
            <person name="Furuya K."/>
            <person name="Guo Y."/>
            <person name="Pidoux A."/>
            <person name="Chen H.M."/>
            <person name="Robbertse B."/>
            <person name="Goldberg J.M."/>
            <person name="Aoki K."/>
            <person name="Bayne E.H."/>
            <person name="Berlin A.M."/>
            <person name="Desjardins C.A."/>
            <person name="Dobbs E."/>
            <person name="Dukaj L."/>
            <person name="Fan L."/>
            <person name="FitzGerald M.G."/>
            <person name="French C."/>
            <person name="Gujja S."/>
            <person name="Hansen K."/>
            <person name="Keifenheim D."/>
            <person name="Levin J.Z."/>
            <person name="Mosher R.A."/>
            <person name="Mueller C.A."/>
            <person name="Pfiffner J."/>
            <person name="Priest M."/>
            <person name="Russ C."/>
            <person name="Smialowska A."/>
            <person name="Swoboda P."/>
            <person name="Sykes S.M."/>
            <person name="Vaughn M."/>
            <person name="Vengrova S."/>
            <person name="Yoder R."/>
            <person name="Zeng Q."/>
            <person name="Allshire R."/>
            <person name="Baulcombe D."/>
            <person name="Birren B.W."/>
            <person name="Brown W."/>
            <person name="Ekwall K."/>
            <person name="Kellis M."/>
            <person name="Leatherwood J."/>
            <person name="Levin H."/>
            <person name="Margalit H."/>
            <person name="Martienssen R."/>
            <person name="Nieduszynski C.A."/>
            <person name="Spatafora J.W."/>
            <person name="Friedman N."/>
            <person name="Dalgaard J.Z."/>
            <person name="Baumann P."/>
            <person name="Niki H."/>
            <person name="Regev A."/>
            <person name="Nusbaum C."/>
        </authorList>
    </citation>
    <scope>NUCLEOTIDE SEQUENCE [LARGE SCALE GENOMIC DNA]</scope>
    <source>
        <strain evidence="4">yFS286</strain>
    </source>
</reference>
<dbReference type="InterPro" id="IPR029060">
    <property type="entry name" value="PIN-like_dom_sf"/>
</dbReference>
<dbReference type="Pfam" id="PF12813">
    <property type="entry name" value="XPG_I_2"/>
    <property type="match status" value="1"/>
</dbReference>
<dbReference type="AlphaFoldDB" id="S9PWR0"/>
<keyword evidence="4" id="KW-1185">Reference proteome</keyword>
<dbReference type="PANTHER" id="PTHR15665:SF1">
    <property type="entry name" value="PROTEIN ASTEROID HOMOLOG 1"/>
    <property type="match status" value="1"/>
</dbReference>
<name>S9PWR0_SCHOY</name>
<evidence type="ECO:0000313" key="3">
    <source>
        <dbReference type="EMBL" id="EPX71908.1"/>
    </source>
</evidence>
<dbReference type="OMA" id="AFAYWLW"/>
<dbReference type="GO" id="GO:0035861">
    <property type="term" value="C:site of double-strand break"/>
    <property type="evidence" value="ECO:0007669"/>
    <property type="project" value="EnsemblFungi"/>
</dbReference>
<dbReference type="InterPro" id="IPR026832">
    <property type="entry name" value="Asteroid"/>
</dbReference>
<dbReference type="VEuPathDB" id="FungiDB:SOCG_03844"/>
<evidence type="ECO:0000256" key="1">
    <source>
        <dbReference type="ARBA" id="ARBA00007398"/>
    </source>
</evidence>
<gene>
    <name evidence="3" type="ORF">SOCG_03844</name>
</gene>
<evidence type="ECO:0000259" key="2">
    <source>
        <dbReference type="Pfam" id="PF12813"/>
    </source>
</evidence>
<accession>S9PWR0</accession>
<proteinExistence type="inferred from homology"/>
<dbReference type="CDD" id="cd18675">
    <property type="entry name" value="PIN_SpAst1-like"/>
    <property type="match status" value="1"/>
</dbReference>
<evidence type="ECO:0000313" key="4">
    <source>
        <dbReference type="Proteomes" id="UP000016088"/>
    </source>
</evidence>
<organism evidence="3 4">
    <name type="scientific">Schizosaccharomyces octosporus (strain yFS286)</name>
    <name type="common">Fission yeast</name>
    <name type="synonym">Octosporomyces octosporus</name>
    <dbReference type="NCBI Taxonomy" id="483514"/>
    <lineage>
        <taxon>Eukaryota</taxon>
        <taxon>Fungi</taxon>
        <taxon>Dikarya</taxon>
        <taxon>Ascomycota</taxon>
        <taxon>Taphrinomycotina</taxon>
        <taxon>Schizosaccharomycetes</taxon>
        <taxon>Schizosaccharomycetales</taxon>
        <taxon>Schizosaccharomycetaceae</taxon>
        <taxon>Schizosaccharomyces</taxon>
    </lineage>
</organism>
<dbReference type="EMBL" id="KE503207">
    <property type="protein sequence ID" value="EPX71908.1"/>
    <property type="molecule type" value="Genomic_DNA"/>
</dbReference>
<dbReference type="Gene3D" id="3.40.50.1010">
    <property type="entry name" value="5'-nuclease"/>
    <property type="match status" value="1"/>
</dbReference>
<dbReference type="RefSeq" id="XP_013019208.1">
    <property type="nucleotide sequence ID" value="XM_013163754.1"/>
</dbReference>
<comment type="similarity">
    <text evidence="1">Belongs to the asteroid family.</text>
</comment>
<dbReference type="HOGENOM" id="CLU_526930_0_0_1"/>
<sequence length="517" mass="58736">MGVPRLGRFLEPFGKVLHFLVHPSGSPGSIVIDGPAFAYWLWFTVSTSPANYRAFQDAILNFHQFMLTLGFRAIEYVFDGGLPYSKHRTRIARYQQNISDPINAYVHLCVPIAHHVLKGIAGACVVVCNQEADKYCAIRARELDGIVLSQDSDLLMFNLENPHTGYVPLHSISITSKGLQGKLYNFQDLKRHFPFDIHLLAAYLGVEGHPEDQVIDYHSSFQQICKTLEENVKAGTLEKLISTQELHRVHKFYSLDDISLYSSQLNDFIWGRVQELLHSTLDPPEMWLPQLPELPARPCSWTESAPLRLQAYANFFTNQKTNTQVLEYSRNYAQLSKKLIPTNFDYASVIDTMQNKFANWPLPHRLVLWTLRCLKNLTNVAATGFLLMHASLHLNAPLRLQSVTPTQEGTALVSRYVATSYSLCMLVFSESDKGRSIDLQSFSSFSPLSSTVNFNLFHEAMGKLKTGRSPLSIVSDKATAELTYELYKELSADYQDMDIIMNIWNTQTTKKKRKKIN</sequence>
<dbReference type="GeneID" id="25032812"/>
<feature type="domain" description="Asteroid" evidence="2">
    <location>
        <begin position="107"/>
        <end position="340"/>
    </location>
</feature>
<dbReference type="InterPro" id="IPR039436">
    <property type="entry name" value="Asteroid_dom"/>
</dbReference>